<dbReference type="InterPro" id="IPR016024">
    <property type="entry name" value="ARM-type_fold"/>
</dbReference>
<reference evidence="5" key="1">
    <citation type="submission" date="2021-04" db="EMBL/GenBank/DDBJ databases">
        <authorList>
            <person name="Chebbi M.A.C M."/>
        </authorList>
    </citation>
    <scope>NUCLEOTIDE SEQUENCE</scope>
</reference>
<name>A0A8J2HGD8_COTCN</name>
<dbReference type="GO" id="GO:0030488">
    <property type="term" value="P:tRNA methylation"/>
    <property type="evidence" value="ECO:0007669"/>
    <property type="project" value="TreeGrafter"/>
</dbReference>
<dbReference type="EMBL" id="CAJNRD030001121">
    <property type="protein sequence ID" value="CAG5096360.1"/>
    <property type="molecule type" value="Genomic_DNA"/>
</dbReference>
<evidence type="ECO:0000259" key="3">
    <source>
        <dbReference type="Pfam" id="PF10350"/>
    </source>
</evidence>
<dbReference type="InterPro" id="IPR019442">
    <property type="entry name" value="THADA/TRM732_DUF2428"/>
</dbReference>
<dbReference type="SUPFAM" id="SSF48371">
    <property type="entry name" value="ARM repeat"/>
    <property type="match status" value="1"/>
</dbReference>
<evidence type="ECO:0000256" key="1">
    <source>
        <dbReference type="ARBA" id="ARBA00010409"/>
    </source>
</evidence>
<organism evidence="5 6">
    <name type="scientific">Cotesia congregata</name>
    <name type="common">Parasitoid wasp</name>
    <name type="synonym">Apanteles congregatus</name>
    <dbReference type="NCBI Taxonomy" id="51543"/>
    <lineage>
        <taxon>Eukaryota</taxon>
        <taxon>Metazoa</taxon>
        <taxon>Ecdysozoa</taxon>
        <taxon>Arthropoda</taxon>
        <taxon>Hexapoda</taxon>
        <taxon>Insecta</taxon>
        <taxon>Pterygota</taxon>
        <taxon>Neoptera</taxon>
        <taxon>Endopterygota</taxon>
        <taxon>Hymenoptera</taxon>
        <taxon>Apocrita</taxon>
        <taxon>Ichneumonoidea</taxon>
        <taxon>Braconidae</taxon>
        <taxon>Microgastrinae</taxon>
        <taxon>Cotesia</taxon>
    </lineage>
</organism>
<dbReference type="InterPro" id="IPR011989">
    <property type="entry name" value="ARM-like"/>
</dbReference>
<dbReference type="Proteomes" id="UP000786811">
    <property type="component" value="Unassembled WGS sequence"/>
</dbReference>
<dbReference type="InterPro" id="IPR056842">
    <property type="entry name" value="THADA-like_TPR_C"/>
</dbReference>
<accession>A0A8J2HGD8</accession>
<dbReference type="InterPro" id="IPR051954">
    <property type="entry name" value="tRNA_methyltransferase_THADA"/>
</dbReference>
<proteinExistence type="inferred from homology"/>
<evidence type="ECO:0000259" key="4">
    <source>
        <dbReference type="Pfam" id="PF25151"/>
    </source>
</evidence>
<keyword evidence="2" id="KW-0819">tRNA processing</keyword>
<feature type="domain" description="DUF2428" evidence="3">
    <location>
        <begin position="694"/>
        <end position="944"/>
    </location>
</feature>
<dbReference type="PANTHER" id="PTHR14387:SF0">
    <property type="entry name" value="DUF2428 DOMAIN-CONTAINING PROTEIN"/>
    <property type="match status" value="1"/>
</dbReference>
<dbReference type="Pfam" id="PF25151">
    <property type="entry name" value="TPR_Trm732_C"/>
    <property type="match status" value="1"/>
</dbReference>
<dbReference type="OrthoDB" id="6614653at2759"/>
<sequence>MESLYVAQEISKKKDEKIFDPNDILKELQSDKNDYDAEKVINNELKIFQKLLNFPMKITNSNNWEPVIVKLIASIATNNKIRDTKILLASQVCFTILIKTISASELKNILEKLLSLQIKKLFMFTKEFTIHDLELFKLTIVHGYFFVINRNSPLFFDICTNSFAIIQRNCLVYSKYNYFAFHILKIWLEKTKEMKFWQHNHPSIEKDLEIIIFSSWDHSISEIAKINALKIFPLYLTIMRNKYPGFLEYSFQICKKNLSWQSTAKFTILSEICNSLTGCPDFHYLELKIIIKSLEKHDLKHVSTKLYLALINKMSENKWIELIMDELCIIAEIWEKENNINPLKILWEFWMRPTLHRFNSITIPLLWARFCAKNMIVCQSYLARKAGELGRSWAELNSENLKINSENQFNVVQWICSEFNPIPPIINDQRDCVKLNIFAIQCHKNNSYGDINSYELIKHFLYFNINACSVLLRKGMLDSFETLLRNTLQSLSQEDINFVVWLDYLILDCFEPGSCYQRKIMGLKLYGIILKSIKKLSNSLSTQQMHNIIQSFHNKYHLFILFKLCLDPIDEIRNVSSNIIDNYFDLSVLTIDEIDTLLKKSEAMKISSKFYELCGGVKLLILITKIPQKQNPFYHNNNFILYDKLFESANLSIDSIKNDLLKGLIQGSDFNGSLMAIKELFGNSNTLNVSDIYLEKLINLLEESAEFFISALSPKSSQVHYSASFAEMGIAIDETIKNSDINDEFDNQLLSPAHQIIISNIWMALKNICELAANFSIKVKNFEYVKRSLELIISVLLKCRHKGAIEAAGCALGMAVQSLSRFEKYTCLFDSYLNKLLNLDNDDKINLTRRGAGLSIMFHKMVVNYNKATRRLLHVAVCKILESLTDPNNKYNNDSNSNQDSPSARLLYFLRSIVVDKSLHVDLVPYIETISLICFQHLQSSEWAIRNASLQLLGVVIPRLVGQCSDNELSFGTGYSVNHFVTHYPKLSEFVLEQLKNNSTFNFDGTIVPILTLLSRMSVGGCQFTDYSSQKYINEFKKFLRILFGHPVENVRYLAAKSYAALIPNQKIYSELLDMKMETLVSKSRNFLHGHLLAQICLQQSGTYTVIDVENFSNNLHAKKIIKKCSDLQIRRVDSMIDYWTNTEEMCEKPLCSIIETTFLQNLIVLSMRYTDKLSVEILLKSFDKILKSQKNKNHIGEPEMINYLFKLIFLVIKLEHIDYLSEYIDQTYISQIISTDNEDIIHYFVKHLRHALKTQKLRLKNLNKSDFIEKRSHLFEALLLYDYLNNHVFIDLVKLIVEIMKYDGKNRNLYLCESNNNIAYKIFELSKKLLINNRNKKVNQLAHTLIVLCIQHYDVKNENNLNRFYEIQKNLIDNIVDVVHGGDKEDKMWAIECLFDLPLFYFDHFSQTHIIESFISLLCDETNEIRIMVAEKFRNSAWSTQWDNINQCWFIVLIESDDLINNSDNNLHDRKNFITKELKSPEIHLYELICVLGSFMYHKSNNEDEYLQIVPNVIDNCNMKCILDTIEYFIKSIENSIATKSSLESPFDHHEIYREDIKILHIFFNCMASQSFKKHVYKKKQYIYELDETGSSYLESYILNLTELENNHVNKLSIVLDIKSKDYLKHQKTQLYRFLEHIKIH</sequence>
<comment type="similarity">
    <text evidence="1">Belongs to the THADA family.</text>
</comment>
<evidence type="ECO:0000313" key="6">
    <source>
        <dbReference type="Proteomes" id="UP000786811"/>
    </source>
</evidence>
<comment type="caution">
    <text evidence="5">The sequence shown here is derived from an EMBL/GenBank/DDBJ whole genome shotgun (WGS) entry which is preliminary data.</text>
</comment>
<dbReference type="GO" id="GO:0005829">
    <property type="term" value="C:cytosol"/>
    <property type="evidence" value="ECO:0007669"/>
    <property type="project" value="TreeGrafter"/>
</dbReference>
<evidence type="ECO:0000256" key="2">
    <source>
        <dbReference type="ARBA" id="ARBA00022694"/>
    </source>
</evidence>
<feature type="domain" description="tRNA (32-2'-O)-methyltransferase regulator THADA-like C-terminal TPR repeats region" evidence="4">
    <location>
        <begin position="946"/>
        <end position="1094"/>
    </location>
</feature>
<dbReference type="Gene3D" id="1.25.10.10">
    <property type="entry name" value="Leucine-rich Repeat Variant"/>
    <property type="match status" value="1"/>
</dbReference>
<gene>
    <name evidence="5" type="ORF">HICCMSTLAB_LOCUS8171</name>
</gene>
<evidence type="ECO:0000313" key="5">
    <source>
        <dbReference type="EMBL" id="CAG5096360.1"/>
    </source>
</evidence>
<dbReference type="PANTHER" id="PTHR14387">
    <property type="entry name" value="THADA/DEATH RECEPTOR INTERACTING PROTEIN"/>
    <property type="match status" value="1"/>
</dbReference>
<keyword evidence="6" id="KW-1185">Reference proteome</keyword>
<protein>
    <submittedName>
        <fullName evidence="5">Similar to SPCC1494.07: Uncharacterized protein C1494.07 (Schizosaccharomyces pombe (Strain 972 / ATCC 24843))</fullName>
    </submittedName>
</protein>
<dbReference type="Pfam" id="PF10350">
    <property type="entry name" value="DUF2428"/>
    <property type="match status" value="1"/>
</dbReference>